<feature type="region of interest" description="Disordered" evidence="1">
    <location>
        <begin position="215"/>
        <end position="247"/>
    </location>
</feature>
<evidence type="ECO:0000313" key="3">
    <source>
        <dbReference type="Proteomes" id="UP001345219"/>
    </source>
</evidence>
<dbReference type="Proteomes" id="UP001345219">
    <property type="component" value="Chromosome 8"/>
</dbReference>
<sequence>MVDVESRTAALKPAHLAGLRRLSARAAASPSSAPVTARTGLISFSSLAQQVLAQLRSSDVEVQRGLSDQEFARTEAEFGFTFPPDLRAVLSAGMPVGLGFPDWRASGGARLHLRASIDLPFAAITFQVAGSSLWSKSWGARPSEPETALRLARAALKRAPVLIPIFNHCYVPCSPPLAGNPVFFVDEDRIFCCGSDLSDFFERESLFRSSPPEPMVIKKKRSAQAKSSGSSLSDFSTRSSDAASTSGKTPRWVEFWSEAAAVDRSRRSSSSSSSSPDRYLDMPKFKAPRWVGEYIERIGSILRDGGWSESDVSEIVDSPGSGFFGAETVLLDNQAVLDALLLKADRFSDSLRRSGWSSEEVSDAFGIDFRPGKERRPEVKLPPELVERLGKLAESVSG</sequence>
<name>A0AAN7JZB9_9MYRT</name>
<proteinExistence type="predicted"/>
<accession>A0AAN7JZB9</accession>
<dbReference type="PANTHER" id="PTHR32011:SF2">
    <property type="entry name" value="OS08G0472400 PROTEIN"/>
    <property type="match status" value="1"/>
</dbReference>
<dbReference type="AlphaFoldDB" id="A0AAN7JZB9"/>
<dbReference type="EMBL" id="JAXIOK010000014">
    <property type="protein sequence ID" value="KAK4755350.1"/>
    <property type="molecule type" value="Genomic_DNA"/>
</dbReference>
<dbReference type="PANTHER" id="PTHR32011">
    <property type="entry name" value="OS08G0472400 PROTEIN"/>
    <property type="match status" value="1"/>
</dbReference>
<protein>
    <recommendedName>
        <fullName evidence="4">Knr4/Smi1-like domain-containing protein</fullName>
    </recommendedName>
</protein>
<feature type="compositionally biased region" description="Low complexity" evidence="1">
    <location>
        <begin position="224"/>
        <end position="240"/>
    </location>
</feature>
<reference evidence="2 3" key="1">
    <citation type="journal article" date="2023" name="Hortic Res">
        <title>Pangenome of water caltrop reveals structural variations and asymmetric subgenome divergence after allopolyploidization.</title>
        <authorList>
            <person name="Zhang X."/>
            <person name="Chen Y."/>
            <person name="Wang L."/>
            <person name="Yuan Y."/>
            <person name="Fang M."/>
            <person name="Shi L."/>
            <person name="Lu R."/>
            <person name="Comes H.P."/>
            <person name="Ma Y."/>
            <person name="Chen Y."/>
            <person name="Huang G."/>
            <person name="Zhou Y."/>
            <person name="Zheng Z."/>
            <person name="Qiu Y."/>
        </authorList>
    </citation>
    <scope>NUCLEOTIDE SEQUENCE [LARGE SCALE GENOMIC DNA]</scope>
    <source>
        <tissue evidence="2">Roots</tissue>
    </source>
</reference>
<evidence type="ECO:0000256" key="1">
    <source>
        <dbReference type="SAM" id="MobiDB-lite"/>
    </source>
</evidence>
<organism evidence="2 3">
    <name type="scientific">Trapa incisa</name>
    <dbReference type="NCBI Taxonomy" id="236973"/>
    <lineage>
        <taxon>Eukaryota</taxon>
        <taxon>Viridiplantae</taxon>
        <taxon>Streptophyta</taxon>
        <taxon>Embryophyta</taxon>
        <taxon>Tracheophyta</taxon>
        <taxon>Spermatophyta</taxon>
        <taxon>Magnoliopsida</taxon>
        <taxon>eudicotyledons</taxon>
        <taxon>Gunneridae</taxon>
        <taxon>Pentapetalae</taxon>
        <taxon>rosids</taxon>
        <taxon>malvids</taxon>
        <taxon>Myrtales</taxon>
        <taxon>Lythraceae</taxon>
        <taxon>Trapa</taxon>
    </lineage>
</organism>
<evidence type="ECO:0008006" key="4">
    <source>
        <dbReference type="Google" id="ProtNLM"/>
    </source>
</evidence>
<comment type="caution">
    <text evidence="2">The sequence shown here is derived from an EMBL/GenBank/DDBJ whole genome shotgun (WGS) entry which is preliminary data.</text>
</comment>
<keyword evidence="3" id="KW-1185">Reference proteome</keyword>
<gene>
    <name evidence="2" type="ORF">SAY87_009107</name>
</gene>
<evidence type="ECO:0000313" key="2">
    <source>
        <dbReference type="EMBL" id="KAK4755350.1"/>
    </source>
</evidence>